<name>A0A5C7CPA5_SERMA</name>
<proteinExistence type="predicted"/>
<dbReference type="InterPro" id="IPR037042">
    <property type="entry name" value="YdaT-like_sf"/>
</dbReference>
<dbReference type="AlphaFoldDB" id="A0A5C7CPA5"/>
<dbReference type="Proteomes" id="UP000321126">
    <property type="component" value="Unassembled WGS sequence"/>
</dbReference>
<evidence type="ECO:0000313" key="1">
    <source>
        <dbReference type="EMBL" id="TXE36488.1"/>
    </source>
</evidence>
<dbReference type="Gene3D" id="1.10.3600.10">
    <property type="entry name" value="Putative bacterial toxin ydaT"/>
    <property type="match status" value="1"/>
</dbReference>
<reference evidence="1 2" key="1">
    <citation type="submission" date="2019-07" db="EMBL/GenBank/DDBJ databases">
        <title>Serratia strains were isolated from fresh produce.</title>
        <authorList>
            <person name="Cho G.-S."/>
            <person name="Stein M."/>
            <person name="Lee W."/>
            <person name="Suh S.H."/>
            <person name="Franz C.M.A.P."/>
        </authorList>
    </citation>
    <scope>NUCLEOTIDE SEQUENCE [LARGE SCALE GENOMIC DNA]</scope>
    <source>
        <strain evidence="1 2">S16</strain>
    </source>
</reference>
<dbReference type="EMBL" id="VOUQ01000002">
    <property type="protein sequence ID" value="TXE36488.1"/>
    <property type="molecule type" value="Genomic_DNA"/>
</dbReference>
<dbReference type="InterPro" id="IPR009364">
    <property type="entry name" value="YdaT-like"/>
</dbReference>
<organism evidence="1 2">
    <name type="scientific">Serratia marcescens</name>
    <dbReference type="NCBI Taxonomy" id="615"/>
    <lineage>
        <taxon>Bacteria</taxon>
        <taxon>Pseudomonadati</taxon>
        <taxon>Pseudomonadota</taxon>
        <taxon>Gammaproteobacteria</taxon>
        <taxon>Enterobacterales</taxon>
        <taxon>Yersiniaceae</taxon>
        <taxon>Serratia</taxon>
    </lineage>
</organism>
<comment type="caution">
    <text evidence="1">The sequence shown here is derived from an EMBL/GenBank/DDBJ whole genome shotgun (WGS) entry which is preliminary data.</text>
</comment>
<gene>
    <name evidence="1" type="ORF">FOT62_05785</name>
</gene>
<dbReference type="Pfam" id="PF06254">
    <property type="entry name" value="YdaT_toxin"/>
    <property type="match status" value="1"/>
</dbReference>
<evidence type="ECO:0000313" key="2">
    <source>
        <dbReference type="Proteomes" id="UP000321126"/>
    </source>
</evidence>
<accession>A0A5C7CPA5</accession>
<dbReference type="RefSeq" id="WP_060419473.1">
    <property type="nucleotide sequence ID" value="NZ_JAOXCP010000024.1"/>
</dbReference>
<protein>
    <submittedName>
        <fullName evidence="1">Uncharacterized protein</fullName>
    </submittedName>
</protein>
<sequence length="153" mass="17322">MEIKHEQIREALRGWAIETTQRTVAAEITRAYFDLRLQAPLLAQIERADGSVDDAAWHNNKQQIFRWLDGDSVAARRKIQQLQPAILAALPAELRARLIAGNSIEYLAIRALKEHQGAIAAALLNALPTDFERECDKAERSLNELRRAYSTLH</sequence>